<dbReference type="Pfam" id="PF02566">
    <property type="entry name" value="OsmC"/>
    <property type="match status" value="1"/>
</dbReference>
<dbReference type="Proteomes" id="UP000199438">
    <property type="component" value="Unassembled WGS sequence"/>
</dbReference>
<dbReference type="AlphaFoldDB" id="A0A1I1LVL9"/>
<protein>
    <submittedName>
        <fullName evidence="3">Peroxiredoxin, Ohr subfamily</fullName>
    </submittedName>
</protein>
<dbReference type="GO" id="GO:0006979">
    <property type="term" value="P:response to oxidative stress"/>
    <property type="evidence" value="ECO:0007669"/>
    <property type="project" value="InterPro"/>
</dbReference>
<evidence type="ECO:0000313" key="4">
    <source>
        <dbReference type="Proteomes" id="UP000199438"/>
    </source>
</evidence>
<reference evidence="4" key="1">
    <citation type="submission" date="2016-10" db="EMBL/GenBank/DDBJ databases">
        <authorList>
            <person name="Varghese N."/>
            <person name="Submissions S."/>
        </authorList>
    </citation>
    <scope>NUCLEOTIDE SEQUENCE [LARGE SCALE GENOMIC DNA]</scope>
    <source>
        <strain evidence="4">DSM 24499</strain>
    </source>
</reference>
<dbReference type="EMBL" id="FOKV01000008">
    <property type="protein sequence ID" value="SFC73520.1"/>
    <property type="molecule type" value="Genomic_DNA"/>
</dbReference>
<evidence type="ECO:0000313" key="3">
    <source>
        <dbReference type="EMBL" id="SFC73520.1"/>
    </source>
</evidence>
<comment type="similarity">
    <text evidence="1">Belongs to the OsmC/Ohr family.</text>
</comment>
<name>A0A1I1LVL9_9FLAO</name>
<dbReference type="Gene3D" id="2.20.25.10">
    <property type="match status" value="1"/>
</dbReference>
<dbReference type="OrthoDB" id="9797508at2"/>
<evidence type="ECO:0000256" key="1">
    <source>
        <dbReference type="ARBA" id="ARBA00007378"/>
    </source>
</evidence>
<feature type="region of interest" description="Disordered" evidence="2">
    <location>
        <begin position="1"/>
        <end position="23"/>
    </location>
</feature>
<keyword evidence="4" id="KW-1185">Reference proteome</keyword>
<organism evidence="3 4">
    <name type="scientific">Zunongwangia mangrovi</name>
    <dbReference type="NCBI Taxonomy" id="1334022"/>
    <lineage>
        <taxon>Bacteria</taxon>
        <taxon>Pseudomonadati</taxon>
        <taxon>Bacteroidota</taxon>
        <taxon>Flavobacteriia</taxon>
        <taxon>Flavobacteriales</taxon>
        <taxon>Flavobacteriaceae</taxon>
        <taxon>Zunongwangia</taxon>
    </lineage>
</organism>
<dbReference type="PANTHER" id="PTHR33797">
    <property type="entry name" value="ORGANIC HYDROPEROXIDE RESISTANCE PROTEIN-LIKE"/>
    <property type="match status" value="1"/>
</dbReference>
<evidence type="ECO:0000256" key="2">
    <source>
        <dbReference type="SAM" id="MobiDB-lite"/>
    </source>
</evidence>
<dbReference type="InterPro" id="IPR036102">
    <property type="entry name" value="OsmC/Ohrsf"/>
</dbReference>
<dbReference type="SUPFAM" id="SSF82784">
    <property type="entry name" value="OsmC-like"/>
    <property type="match status" value="1"/>
</dbReference>
<dbReference type="InterPro" id="IPR015946">
    <property type="entry name" value="KH_dom-like_a/b"/>
</dbReference>
<proteinExistence type="inferred from homology"/>
<gene>
    <name evidence="3" type="ORF">SAMN04487907_10839</name>
</gene>
<dbReference type="RefSeq" id="WP_092544028.1">
    <property type="nucleotide sequence ID" value="NZ_FOKV01000008.1"/>
</dbReference>
<dbReference type="Gene3D" id="3.30.300.20">
    <property type="match status" value="1"/>
</dbReference>
<dbReference type="PANTHER" id="PTHR33797:SF2">
    <property type="entry name" value="ORGANIC HYDROPEROXIDE RESISTANCE PROTEIN-LIKE"/>
    <property type="match status" value="1"/>
</dbReference>
<dbReference type="NCBIfam" id="TIGR03561">
    <property type="entry name" value="organ_hyd_perox"/>
    <property type="match status" value="1"/>
</dbReference>
<dbReference type="STRING" id="1334022.SAMN04487907_10839"/>
<dbReference type="InterPro" id="IPR003718">
    <property type="entry name" value="OsmC/Ohr_fam"/>
</dbReference>
<sequence length="142" mass="15473">MKTLYSAKVTTEGGRKGRTTSDDGILDLQLSMPKSLGGEGGEHTNPEQLFAAGYSACFGSALEMIAKNANVDLGDYSVTVKIDLEQNDDKEMDLSAVIDVYIPEIEVEKGEDLINEAHEVCPYSRATRDNIDVTLNLLIDED</sequence>
<dbReference type="InterPro" id="IPR019953">
    <property type="entry name" value="OHR"/>
</dbReference>
<accession>A0A1I1LVL9</accession>